<reference evidence="1 3" key="1">
    <citation type="journal article" date="2008" name="Science">
        <title>The Physcomitrella genome reveals evolutionary insights into the conquest of land by plants.</title>
        <authorList>
            <person name="Rensing S."/>
            <person name="Lang D."/>
            <person name="Zimmer A."/>
            <person name="Terry A."/>
            <person name="Salamov A."/>
            <person name="Shapiro H."/>
            <person name="Nishiyama T."/>
            <person name="Perroud P.-F."/>
            <person name="Lindquist E."/>
            <person name="Kamisugi Y."/>
            <person name="Tanahashi T."/>
            <person name="Sakakibara K."/>
            <person name="Fujita T."/>
            <person name="Oishi K."/>
            <person name="Shin-I T."/>
            <person name="Kuroki Y."/>
            <person name="Toyoda A."/>
            <person name="Suzuki Y."/>
            <person name="Hashimoto A."/>
            <person name="Yamaguchi K."/>
            <person name="Sugano A."/>
            <person name="Kohara Y."/>
            <person name="Fujiyama A."/>
            <person name="Anterola A."/>
            <person name="Aoki S."/>
            <person name="Ashton N."/>
            <person name="Barbazuk W.B."/>
            <person name="Barker E."/>
            <person name="Bennetzen J."/>
            <person name="Bezanilla M."/>
            <person name="Blankenship R."/>
            <person name="Cho S.H."/>
            <person name="Dutcher S."/>
            <person name="Estelle M."/>
            <person name="Fawcett J.A."/>
            <person name="Gundlach H."/>
            <person name="Hanada K."/>
            <person name="Heyl A."/>
            <person name="Hicks K.A."/>
            <person name="Hugh J."/>
            <person name="Lohr M."/>
            <person name="Mayer K."/>
            <person name="Melkozernov A."/>
            <person name="Murata T."/>
            <person name="Nelson D."/>
            <person name="Pils B."/>
            <person name="Prigge M."/>
            <person name="Reiss B."/>
            <person name="Renner T."/>
            <person name="Rombauts S."/>
            <person name="Rushton P."/>
            <person name="Sanderfoot A."/>
            <person name="Schween G."/>
            <person name="Shiu S.-H."/>
            <person name="Stueber K."/>
            <person name="Theodoulou F.L."/>
            <person name="Tu H."/>
            <person name="Van de Peer Y."/>
            <person name="Verrier P.J."/>
            <person name="Waters E."/>
            <person name="Wood A."/>
            <person name="Yang L."/>
            <person name="Cove D."/>
            <person name="Cuming A."/>
            <person name="Hasebe M."/>
            <person name="Lucas S."/>
            <person name="Mishler D.B."/>
            <person name="Reski R."/>
            <person name="Grigoriev I."/>
            <person name="Quatrano R.S."/>
            <person name="Boore J.L."/>
        </authorList>
    </citation>
    <scope>NUCLEOTIDE SEQUENCE [LARGE SCALE GENOMIC DNA]</scope>
    <source>
        <strain evidence="2 3">cv. Gransden 2004</strain>
    </source>
</reference>
<evidence type="ECO:0000313" key="3">
    <source>
        <dbReference type="Proteomes" id="UP000006727"/>
    </source>
</evidence>
<dbReference type="EnsemblPlants" id="Pp3c22_14981V3.1">
    <property type="protein sequence ID" value="PAC:32903506.CDS.1"/>
    <property type="gene ID" value="Pp3c22_14981"/>
</dbReference>
<keyword evidence="3" id="KW-1185">Reference proteome</keyword>
<dbReference type="EMBL" id="ABEU02000022">
    <property type="protein sequence ID" value="PNR30858.1"/>
    <property type="molecule type" value="Genomic_DNA"/>
</dbReference>
<sequence length="175" mass="19774">MLIDLSRSKPCDRVLRDVGLSPVQSSSYLYSDQTAASGRYFCSGSVRSYFHALRTISQTSTSLAFLPSFFDFLDAFLVLFSELVSVRPRIESRSFCGPPVLLESVLIFNPSLAFEFHVNINVRQFSSTPCSKFYFNDLTSMKCKTRIGVNQPLLYVSCGFHGLGEGWRSSRDQFR</sequence>
<dbReference type="AlphaFoldDB" id="A0A2K1INM4"/>
<dbReference type="EnsemblPlants" id="Pp3c22_14981V3.2">
    <property type="protein sequence ID" value="PAC:32903507.CDS.1"/>
    <property type="gene ID" value="Pp3c22_14981"/>
</dbReference>
<proteinExistence type="predicted"/>
<reference evidence="1 3" key="2">
    <citation type="journal article" date="2018" name="Plant J.">
        <title>The Physcomitrella patens chromosome-scale assembly reveals moss genome structure and evolution.</title>
        <authorList>
            <person name="Lang D."/>
            <person name="Ullrich K.K."/>
            <person name="Murat F."/>
            <person name="Fuchs J."/>
            <person name="Jenkins J."/>
            <person name="Haas F.B."/>
            <person name="Piednoel M."/>
            <person name="Gundlach H."/>
            <person name="Van Bel M."/>
            <person name="Meyberg R."/>
            <person name="Vives C."/>
            <person name="Morata J."/>
            <person name="Symeonidi A."/>
            <person name="Hiss M."/>
            <person name="Muchero W."/>
            <person name="Kamisugi Y."/>
            <person name="Saleh O."/>
            <person name="Blanc G."/>
            <person name="Decker E.L."/>
            <person name="van Gessel N."/>
            <person name="Grimwood J."/>
            <person name="Hayes R.D."/>
            <person name="Graham S.W."/>
            <person name="Gunter L.E."/>
            <person name="McDaniel S.F."/>
            <person name="Hoernstein S.N.W."/>
            <person name="Larsson A."/>
            <person name="Li F.W."/>
            <person name="Perroud P.F."/>
            <person name="Phillips J."/>
            <person name="Ranjan P."/>
            <person name="Rokshar D.S."/>
            <person name="Rothfels C.J."/>
            <person name="Schneider L."/>
            <person name="Shu S."/>
            <person name="Stevenson D.W."/>
            <person name="Thummler F."/>
            <person name="Tillich M."/>
            <person name="Villarreal Aguilar J.C."/>
            <person name="Widiez T."/>
            <person name="Wong G.K."/>
            <person name="Wymore A."/>
            <person name="Zhang Y."/>
            <person name="Zimmer A.D."/>
            <person name="Quatrano R.S."/>
            <person name="Mayer K.F.X."/>
            <person name="Goodstein D."/>
            <person name="Casacuberta J.M."/>
            <person name="Vandepoele K."/>
            <person name="Reski R."/>
            <person name="Cuming A.C."/>
            <person name="Tuskan G.A."/>
            <person name="Maumus F."/>
            <person name="Salse J."/>
            <person name="Schmutz J."/>
            <person name="Rensing S.A."/>
        </authorList>
    </citation>
    <scope>NUCLEOTIDE SEQUENCE [LARGE SCALE GENOMIC DNA]</scope>
    <source>
        <strain evidence="2 3">cv. Gransden 2004</strain>
    </source>
</reference>
<reference evidence="2" key="3">
    <citation type="submission" date="2020-12" db="UniProtKB">
        <authorList>
            <consortium name="EnsemblPlants"/>
        </authorList>
    </citation>
    <scope>IDENTIFICATION</scope>
</reference>
<organism evidence="1">
    <name type="scientific">Physcomitrium patens</name>
    <name type="common">Spreading-leaved earth moss</name>
    <name type="synonym">Physcomitrella patens</name>
    <dbReference type="NCBI Taxonomy" id="3218"/>
    <lineage>
        <taxon>Eukaryota</taxon>
        <taxon>Viridiplantae</taxon>
        <taxon>Streptophyta</taxon>
        <taxon>Embryophyta</taxon>
        <taxon>Bryophyta</taxon>
        <taxon>Bryophytina</taxon>
        <taxon>Bryopsida</taxon>
        <taxon>Funariidae</taxon>
        <taxon>Funariales</taxon>
        <taxon>Funariaceae</taxon>
        <taxon>Physcomitrium</taxon>
    </lineage>
</organism>
<dbReference type="Proteomes" id="UP000006727">
    <property type="component" value="Chromosome 22"/>
</dbReference>
<name>A0A2K1INM4_PHYPA</name>
<dbReference type="Gramene" id="Pp3c22_14981V3.2">
    <property type="protein sequence ID" value="PAC:32903507.CDS.1"/>
    <property type="gene ID" value="Pp3c22_14981"/>
</dbReference>
<evidence type="ECO:0000313" key="2">
    <source>
        <dbReference type="EnsemblPlants" id="PAC:32903506.CDS.1"/>
    </source>
</evidence>
<evidence type="ECO:0000313" key="1">
    <source>
        <dbReference type="EMBL" id="PNR30858.1"/>
    </source>
</evidence>
<accession>A0A2K1INM4</accession>
<gene>
    <name evidence="1" type="ORF">PHYPA_027174</name>
</gene>
<dbReference type="InParanoid" id="A0A2K1INM4"/>
<dbReference type="Gramene" id="Pp3c22_14981V3.1">
    <property type="protein sequence ID" value="PAC:32903506.CDS.1"/>
    <property type="gene ID" value="Pp3c22_14981"/>
</dbReference>
<protein>
    <submittedName>
        <fullName evidence="1 2">Uncharacterized protein</fullName>
    </submittedName>
</protein>